<dbReference type="Pfam" id="PF01636">
    <property type="entry name" value="APH"/>
    <property type="match status" value="1"/>
</dbReference>
<reference evidence="3" key="1">
    <citation type="journal article" date="2019" name="Int. J. Syst. Evol. Microbiol.">
        <title>The Global Catalogue of Microorganisms (GCM) 10K type strain sequencing project: providing services to taxonomists for standard genome sequencing and annotation.</title>
        <authorList>
            <consortium name="The Broad Institute Genomics Platform"/>
            <consortium name="The Broad Institute Genome Sequencing Center for Infectious Disease"/>
            <person name="Wu L."/>
            <person name="Ma J."/>
        </authorList>
    </citation>
    <scope>NUCLEOTIDE SEQUENCE [LARGE SCALE GENOMIC DNA]</scope>
    <source>
        <strain evidence="3">JCM 15591</strain>
    </source>
</reference>
<keyword evidence="3" id="KW-1185">Reference proteome</keyword>
<organism evidence="2 3">
    <name type="scientific">Nostocoides vanveenii</name>
    <dbReference type="NCBI Taxonomy" id="330835"/>
    <lineage>
        <taxon>Bacteria</taxon>
        <taxon>Bacillati</taxon>
        <taxon>Actinomycetota</taxon>
        <taxon>Actinomycetes</taxon>
        <taxon>Micrococcales</taxon>
        <taxon>Intrasporangiaceae</taxon>
        <taxon>Nostocoides</taxon>
    </lineage>
</organism>
<dbReference type="InterPro" id="IPR002575">
    <property type="entry name" value="Aminoglycoside_PTrfase"/>
</dbReference>
<dbReference type="Proteomes" id="UP001501475">
    <property type="component" value="Unassembled WGS sequence"/>
</dbReference>
<sequence>MPEWRLEYFDTVYSASRHLLPREYKLLEEALDTLWAGAVTPIVAHGDLSPGNLLRDAFGIRVCDFGHVGLAPLGLEIGNWCAAWLIRFFPGAESGNVGQVARAKTQELAAAFGLPADEVLAGAAVRIARGIAMMRNYSHVTNSGESYLKRLRRMLPAIAE</sequence>
<comment type="caution">
    <text evidence="2">The sequence shown here is derived from an EMBL/GenBank/DDBJ whole genome shotgun (WGS) entry which is preliminary data.</text>
</comment>
<evidence type="ECO:0000313" key="3">
    <source>
        <dbReference type="Proteomes" id="UP001501475"/>
    </source>
</evidence>
<feature type="domain" description="Aminoglycoside phosphotransferase" evidence="1">
    <location>
        <begin position="4"/>
        <end position="85"/>
    </location>
</feature>
<dbReference type="SUPFAM" id="SSF56112">
    <property type="entry name" value="Protein kinase-like (PK-like)"/>
    <property type="match status" value="1"/>
</dbReference>
<evidence type="ECO:0000259" key="1">
    <source>
        <dbReference type="Pfam" id="PF01636"/>
    </source>
</evidence>
<protein>
    <recommendedName>
        <fullName evidence="1">Aminoglycoside phosphotransferase domain-containing protein</fullName>
    </recommendedName>
</protein>
<gene>
    <name evidence="2" type="ORF">GCM10009810_38950</name>
</gene>
<dbReference type="Gene3D" id="3.90.1200.10">
    <property type="match status" value="1"/>
</dbReference>
<accession>A0ABP4XH69</accession>
<dbReference type="InterPro" id="IPR011009">
    <property type="entry name" value="Kinase-like_dom_sf"/>
</dbReference>
<evidence type="ECO:0000313" key="2">
    <source>
        <dbReference type="EMBL" id="GAA1778208.1"/>
    </source>
</evidence>
<name>A0ABP4XH69_9MICO</name>
<dbReference type="EMBL" id="BAAAPN010000107">
    <property type="protein sequence ID" value="GAA1778208.1"/>
    <property type="molecule type" value="Genomic_DNA"/>
</dbReference>
<proteinExistence type="predicted"/>